<dbReference type="InterPro" id="IPR051542">
    <property type="entry name" value="Hydrogenase_cytochrome"/>
</dbReference>
<organism evidence="14 15">
    <name type="scientific">Tangfeifania diversioriginum</name>
    <dbReference type="NCBI Taxonomy" id="1168035"/>
    <lineage>
        <taxon>Bacteria</taxon>
        <taxon>Pseudomonadati</taxon>
        <taxon>Bacteroidota</taxon>
        <taxon>Bacteroidia</taxon>
        <taxon>Marinilabiliales</taxon>
        <taxon>Prolixibacteraceae</taxon>
        <taxon>Tangfeifania</taxon>
    </lineage>
</organism>
<comment type="subcellular location">
    <subcellularLocation>
        <location evidence="1">Cell membrane</location>
        <topology evidence="1">Multi-pass membrane protein</topology>
    </subcellularLocation>
</comment>
<keyword evidence="9 12" id="KW-1133">Transmembrane helix</keyword>
<evidence type="ECO:0000256" key="4">
    <source>
        <dbReference type="ARBA" id="ARBA00022475"/>
    </source>
</evidence>
<sequence>MSAEGKLYLYPLWLRIWHGMNALCIIILIVTGLSMHYSTSILFKFESAVAVHNISGVVLTIFYVLFLAGNLVTENGKFYQIKTKGLKNRMQQQIKYYVSGMFKGETSPYPVTATRKFNPLQKYSYIGVMYIFVPLVIITGFALLFPETIIEDVYQVSGVMLTAIFHSIVGFFIMIFLFVHLYVASIGKSPVSNYKSMVTGWHS</sequence>
<dbReference type="InterPro" id="IPR016174">
    <property type="entry name" value="Di-haem_cyt_TM"/>
</dbReference>
<dbReference type="GO" id="GO:0005506">
    <property type="term" value="F:iron ion binding"/>
    <property type="evidence" value="ECO:0007669"/>
    <property type="project" value="InterPro"/>
</dbReference>
<feature type="transmembrane region" description="Helical" evidence="12">
    <location>
        <begin position="49"/>
        <end position="72"/>
    </location>
</feature>
<keyword evidence="6 12" id="KW-0812">Transmembrane</keyword>
<evidence type="ECO:0000256" key="5">
    <source>
        <dbReference type="ARBA" id="ARBA00022617"/>
    </source>
</evidence>
<dbReference type="GO" id="GO:0009055">
    <property type="term" value="F:electron transfer activity"/>
    <property type="evidence" value="ECO:0007669"/>
    <property type="project" value="InterPro"/>
</dbReference>
<feature type="transmembrane region" description="Helical" evidence="12">
    <location>
        <begin position="164"/>
        <end position="187"/>
    </location>
</feature>
<keyword evidence="8" id="KW-0249">Electron transport</keyword>
<keyword evidence="4" id="KW-1003">Cell membrane</keyword>
<protein>
    <submittedName>
        <fullName evidence="14">Thiosulfate reductase cytochrome b subunit</fullName>
    </submittedName>
</protein>
<comment type="similarity">
    <text evidence="2">Belongs to the HupC/HyaC/HydC family.</text>
</comment>
<evidence type="ECO:0000256" key="6">
    <source>
        <dbReference type="ARBA" id="ARBA00022692"/>
    </source>
</evidence>
<dbReference type="AlphaFoldDB" id="A0A1M6JL57"/>
<evidence type="ECO:0000313" key="14">
    <source>
        <dbReference type="EMBL" id="SHJ47461.1"/>
    </source>
</evidence>
<keyword evidence="10" id="KW-0408">Iron</keyword>
<evidence type="ECO:0000256" key="3">
    <source>
        <dbReference type="ARBA" id="ARBA00022448"/>
    </source>
</evidence>
<dbReference type="OrthoDB" id="1117555at2"/>
<dbReference type="PANTHER" id="PTHR30485:SF1">
    <property type="entry name" value="CYTOCHROME YDHU-RELATED"/>
    <property type="match status" value="1"/>
</dbReference>
<dbReference type="PANTHER" id="PTHR30485">
    <property type="entry name" value="NI/FE-HYDROGENASE 1 B-TYPE CYTOCHROME SUBUNIT"/>
    <property type="match status" value="1"/>
</dbReference>
<dbReference type="Proteomes" id="UP000184050">
    <property type="component" value="Unassembled WGS sequence"/>
</dbReference>
<dbReference type="GO" id="GO:0022904">
    <property type="term" value="P:respiratory electron transport chain"/>
    <property type="evidence" value="ECO:0007669"/>
    <property type="project" value="InterPro"/>
</dbReference>
<dbReference type="GO" id="GO:0020037">
    <property type="term" value="F:heme binding"/>
    <property type="evidence" value="ECO:0007669"/>
    <property type="project" value="TreeGrafter"/>
</dbReference>
<keyword evidence="3" id="KW-0813">Transport</keyword>
<keyword evidence="7" id="KW-0479">Metal-binding</keyword>
<evidence type="ECO:0000256" key="7">
    <source>
        <dbReference type="ARBA" id="ARBA00022723"/>
    </source>
</evidence>
<evidence type="ECO:0000259" key="13">
    <source>
        <dbReference type="Pfam" id="PF01292"/>
    </source>
</evidence>
<dbReference type="RefSeq" id="WP_073170219.1">
    <property type="nucleotide sequence ID" value="NZ_FQZE01000020.1"/>
</dbReference>
<name>A0A1M6JL57_9BACT</name>
<feature type="transmembrane region" description="Helical" evidence="12">
    <location>
        <begin position="12"/>
        <end position="37"/>
    </location>
</feature>
<dbReference type="STRING" id="1168035.SAMN05444280_12068"/>
<keyword evidence="5" id="KW-0349">Heme</keyword>
<evidence type="ECO:0000256" key="11">
    <source>
        <dbReference type="ARBA" id="ARBA00023136"/>
    </source>
</evidence>
<dbReference type="EMBL" id="FQZE01000020">
    <property type="protein sequence ID" value="SHJ47461.1"/>
    <property type="molecule type" value="Genomic_DNA"/>
</dbReference>
<evidence type="ECO:0000313" key="15">
    <source>
        <dbReference type="Proteomes" id="UP000184050"/>
    </source>
</evidence>
<evidence type="ECO:0000256" key="10">
    <source>
        <dbReference type="ARBA" id="ARBA00023004"/>
    </source>
</evidence>
<gene>
    <name evidence="14" type="ORF">SAMN05444280_12068</name>
</gene>
<dbReference type="Pfam" id="PF01292">
    <property type="entry name" value="Ni_hydr_CYTB"/>
    <property type="match status" value="1"/>
</dbReference>
<evidence type="ECO:0000256" key="9">
    <source>
        <dbReference type="ARBA" id="ARBA00022989"/>
    </source>
</evidence>
<accession>A0A1M6JL57</accession>
<dbReference type="GO" id="GO:0005886">
    <property type="term" value="C:plasma membrane"/>
    <property type="evidence" value="ECO:0007669"/>
    <property type="project" value="UniProtKB-SubCell"/>
</dbReference>
<keyword evidence="15" id="KW-1185">Reference proteome</keyword>
<feature type="transmembrane region" description="Helical" evidence="12">
    <location>
        <begin position="123"/>
        <end position="144"/>
    </location>
</feature>
<dbReference type="InterPro" id="IPR000516">
    <property type="entry name" value="Ni-dep_Hydgase_cyt-B"/>
</dbReference>
<evidence type="ECO:0000256" key="8">
    <source>
        <dbReference type="ARBA" id="ARBA00022982"/>
    </source>
</evidence>
<feature type="domain" description="Cytochrome b561 bacterial/Ni-hydrogenase" evidence="13">
    <location>
        <begin position="10"/>
        <end position="200"/>
    </location>
</feature>
<reference evidence="14 15" key="1">
    <citation type="submission" date="2016-11" db="EMBL/GenBank/DDBJ databases">
        <authorList>
            <person name="Jaros S."/>
            <person name="Januszkiewicz K."/>
            <person name="Wedrychowicz H."/>
        </authorList>
    </citation>
    <scope>NUCLEOTIDE SEQUENCE [LARGE SCALE GENOMIC DNA]</scope>
    <source>
        <strain evidence="14 15">DSM 27063</strain>
    </source>
</reference>
<keyword evidence="11 12" id="KW-0472">Membrane</keyword>
<proteinExistence type="inferred from homology"/>
<evidence type="ECO:0000256" key="1">
    <source>
        <dbReference type="ARBA" id="ARBA00004651"/>
    </source>
</evidence>
<evidence type="ECO:0000256" key="2">
    <source>
        <dbReference type="ARBA" id="ARBA00008622"/>
    </source>
</evidence>
<evidence type="ECO:0000256" key="12">
    <source>
        <dbReference type="SAM" id="Phobius"/>
    </source>
</evidence>
<dbReference type="PRINTS" id="PR00161">
    <property type="entry name" value="NIHGNASECYTB"/>
</dbReference>
<dbReference type="Gene3D" id="1.20.950.20">
    <property type="entry name" value="Transmembrane di-heme cytochromes, Chain C"/>
    <property type="match status" value="1"/>
</dbReference>
<dbReference type="InterPro" id="IPR011577">
    <property type="entry name" value="Cyt_b561_bac/Ni-Hgenase"/>
</dbReference>
<dbReference type="SUPFAM" id="SSF81342">
    <property type="entry name" value="Transmembrane di-heme cytochromes"/>
    <property type="match status" value="1"/>
</dbReference>